<evidence type="ECO:0000313" key="1">
    <source>
        <dbReference type="EMBL" id="KAG8635622.1"/>
    </source>
</evidence>
<gene>
    <name evidence="1" type="ORF">MANES_16G050200v8</name>
</gene>
<sequence length="305" mass="33156">MMKHQLLSCPCKFLTIFSLILLLFPILVSSKNYCTCETESQNQKNISEALRYKLIAIASILLASAVGVSLPFLAKNISYLRPDGEAFSLVKAFAAGVILATGFIHILPDAFETLSSPCLGENPWKKFPFTGLVAMLSAIGTLMMESFASGYHKRSELRKPQPVMSGDDDDDHDGANEISHIHGSAFALDRINSSELVRHRIISQAKFKPQSVAIMIIFFSLTTPTGIAIGIGISKIYNESSPTALVVAGLLNSASAGILIYMALVDLLASDFMSSKMLGNFKLQLWANLTLLLGVCCMSLLAKWQ</sequence>
<dbReference type="Proteomes" id="UP000091857">
    <property type="component" value="Chromosome 16"/>
</dbReference>
<proteinExistence type="predicted"/>
<comment type="caution">
    <text evidence="1">The sequence shown here is derived from an EMBL/GenBank/DDBJ whole genome shotgun (WGS) entry which is preliminary data.</text>
</comment>
<organism evidence="1 2">
    <name type="scientific">Manihot esculenta</name>
    <name type="common">Cassava</name>
    <name type="synonym">Jatropha manihot</name>
    <dbReference type="NCBI Taxonomy" id="3983"/>
    <lineage>
        <taxon>Eukaryota</taxon>
        <taxon>Viridiplantae</taxon>
        <taxon>Streptophyta</taxon>
        <taxon>Embryophyta</taxon>
        <taxon>Tracheophyta</taxon>
        <taxon>Spermatophyta</taxon>
        <taxon>Magnoliopsida</taxon>
        <taxon>eudicotyledons</taxon>
        <taxon>Gunneridae</taxon>
        <taxon>Pentapetalae</taxon>
        <taxon>rosids</taxon>
        <taxon>fabids</taxon>
        <taxon>Malpighiales</taxon>
        <taxon>Euphorbiaceae</taxon>
        <taxon>Crotonoideae</taxon>
        <taxon>Manihoteae</taxon>
        <taxon>Manihot</taxon>
    </lineage>
</organism>
<evidence type="ECO:0000313" key="2">
    <source>
        <dbReference type="Proteomes" id="UP000091857"/>
    </source>
</evidence>
<keyword evidence="2" id="KW-1185">Reference proteome</keyword>
<protein>
    <submittedName>
        <fullName evidence="1">Uncharacterized protein</fullName>
    </submittedName>
</protein>
<dbReference type="EMBL" id="CM004402">
    <property type="protein sequence ID" value="KAG8635622.1"/>
    <property type="molecule type" value="Genomic_DNA"/>
</dbReference>
<accession>A0ACB7G5S3</accession>
<name>A0ACB7G5S3_MANES</name>
<reference evidence="2" key="1">
    <citation type="journal article" date="2016" name="Nat. Biotechnol.">
        <title>Sequencing wild and cultivated cassava and related species reveals extensive interspecific hybridization and genetic diversity.</title>
        <authorList>
            <person name="Bredeson J.V."/>
            <person name="Lyons J.B."/>
            <person name="Prochnik S.E."/>
            <person name="Wu G.A."/>
            <person name="Ha C.M."/>
            <person name="Edsinger-Gonzales E."/>
            <person name="Grimwood J."/>
            <person name="Schmutz J."/>
            <person name="Rabbi I.Y."/>
            <person name="Egesi C."/>
            <person name="Nauluvula P."/>
            <person name="Lebot V."/>
            <person name="Ndunguru J."/>
            <person name="Mkamilo G."/>
            <person name="Bart R.S."/>
            <person name="Setter T.L."/>
            <person name="Gleadow R.M."/>
            <person name="Kulakow P."/>
            <person name="Ferguson M.E."/>
            <person name="Rounsley S."/>
            <person name="Rokhsar D.S."/>
        </authorList>
    </citation>
    <scope>NUCLEOTIDE SEQUENCE [LARGE SCALE GENOMIC DNA]</scope>
    <source>
        <strain evidence="2">cv. AM560-2</strain>
    </source>
</reference>